<evidence type="ECO:0000313" key="7">
    <source>
        <dbReference type="EMBL" id="GCC48559.1"/>
    </source>
</evidence>
<dbReference type="STRING" id="137246.A0A401U0Z4"/>
<keyword evidence="3 5" id="KW-0328">Glycosyltransferase</keyword>
<keyword evidence="5" id="KW-0333">Golgi apparatus</keyword>
<proteinExistence type="inferred from homology"/>
<dbReference type="GO" id="GO:0032580">
    <property type="term" value="C:Golgi cisterna membrane"/>
    <property type="evidence" value="ECO:0007669"/>
    <property type="project" value="UniProtKB-SubCell"/>
</dbReference>
<dbReference type="InterPro" id="IPR055270">
    <property type="entry name" value="Glyco_tran_10_C"/>
</dbReference>
<keyword evidence="4 5" id="KW-0808">Transferase</keyword>
<dbReference type="Proteomes" id="UP000287033">
    <property type="component" value="Unassembled WGS sequence"/>
</dbReference>
<dbReference type="EMBL" id="BEZZ01249661">
    <property type="protein sequence ID" value="GCC48559.1"/>
    <property type="molecule type" value="Genomic_DNA"/>
</dbReference>
<gene>
    <name evidence="7" type="ORF">chiPu_0032943</name>
</gene>
<dbReference type="EC" id="2.4.1.-" evidence="5"/>
<dbReference type="Gene3D" id="3.40.50.11660">
    <property type="entry name" value="Glycosyl transferase family 10, C-terminal domain"/>
    <property type="match status" value="1"/>
</dbReference>
<comment type="similarity">
    <text evidence="2 5">Belongs to the glycosyltransferase 10 family.</text>
</comment>
<comment type="pathway">
    <text evidence="1">Protein modification; protein glycosylation.</text>
</comment>
<dbReference type="Pfam" id="PF00852">
    <property type="entry name" value="Glyco_transf_10"/>
    <property type="match status" value="1"/>
</dbReference>
<dbReference type="InterPro" id="IPR001503">
    <property type="entry name" value="Glyco_trans_10"/>
</dbReference>
<evidence type="ECO:0000256" key="4">
    <source>
        <dbReference type="ARBA" id="ARBA00022679"/>
    </source>
</evidence>
<organism evidence="7 8">
    <name type="scientific">Chiloscyllium punctatum</name>
    <name type="common">Brownbanded bambooshark</name>
    <name type="synonym">Hemiscyllium punctatum</name>
    <dbReference type="NCBI Taxonomy" id="137246"/>
    <lineage>
        <taxon>Eukaryota</taxon>
        <taxon>Metazoa</taxon>
        <taxon>Chordata</taxon>
        <taxon>Craniata</taxon>
        <taxon>Vertebrata</taxon>
        <taxon>Chondrichthyes</taxon>
        <taxon>Elasmobranchii</taxon>
        <taxon>Galeomorphii</taxon>
        <taxon>Galeoidea</taxon>
        <taxon>Orectolobiformes</taxon>
        <taxon>Hemiscylliidae</taxon>
        <taxon>Chiloscyllium</taxon>
    </lineage>
</organism>
<sequence length="99" mass="11644">MTEKLWRPMHLGAMPIYCGSPVVQDWMPNSHSVILIDDFESPKHLADYINFLDQNDNEYLKYPEYKQPGGITNTLLLENLEKREWDVNDINKPNYLNGF</sequence>
<keyword evidence="8" id="KW-1185">Reference proteome</keyword>
<dbReference type="InterPro" id="IPR038577">
    <property type="entry name" value="GT10-like_C_sf"/>
</dbReference>
<dbReference type="SUPFAM" id="SSF53756">
    <property type="entry name" value="UDP-Glycosyltransferase/glycogen phosphorylase"/>
    <property type="match status" value="1"/>
</dbReference>
<protein>
    <recommendedName>
        <fullName evidence="5">Fucosyltransferase</fullName>
        <ecNumber evidence="5">2.4.1.-</ecNumber>
    </recommendedName>
</protein>
<comment type="caution">
    <text evidence="7">The sequence shown here is derived from an EMBL/GenBank/DDBJ whole genome shotgun (WGS) entry which is preliminary data.</text>
</comment>
<evidence type="ECO:0000256" key="1">
    <source>
        <dbReference type="ARBA" id="ARBA00004922"/>
    </source>
</evidence>
<dbReference type="GO" id="GO:0046920">
    <property type="term" value="F:alpha-(1-&gt;3)-fucosyltransferase activity"/>
    <property type="evidence" value="ECO:0007669"/>
    <property type="project" value="TreeGrafter"/>
</dbReference>
<dbReference type="AlphaFoldDB" id="A0A401U0Z4"/>
<evidence type="ECO:0000256" key="5">
    <source>
        <dbReference type="RuleBase" id="RU003832"/>
    </source>
</evidence>
<feature type="domain" description="Fucosyltransferase C-terminal" evidence="6">
    <location>
        <begin position="1"/>
        <end position="71"/>
    </location>
</feature>
<evidence type="ECO:0000256" key="2">
    <source>
        <dbReference type="ARBA" id="ARBA00008919"/>
    </source>
</evidence>
<keyword evidence="5" id="KW-0812">Transmembrane</keyword>
<evidence type="ECO:0000313" key="8">
    <source>
        <dbReference type="Proteomes" id="UP000287033"/>
    </source>
</evidence>
<feature type="non-terminal residue" evidence="7">
    <location>
        <position position="99"/>
    </location>
</feature>
<evidence type="ECO:0000256" key="3">
    <source>
        <dbReference type="ARBA" id="ARBA00022676"/>
    </source>
</evidence>
<dbReference type="PANTHER" id="PTHR11929">
    <property type="entry name" value="ALPHA- 1,3 -FUCOSYLTRANSFERASE"/>
    <property type="match status" value="1"/>
</dbReference>
<keyword evidence="5" id="KW-0472">Membrane</keyword>
<accession>A0A401U0Z4</accession>
<dbReference type="OrthoDB" id="9993460at2759"/>
<name>A0A401U0Z4_CHIPU</name>
<comment type="subcellular location">
    <subcellularLocation>
        <location evidence="5">Golgi apparatus</location>
        <location evidence="5">Golgi stack membrane</location>
        <topology evidence="5">Single-pass type II membrane protein</topology>
    </subcellularLocation>
</comment>
<reference evidence="7 8" key="1">
    <citation type="journal article" date="2018" name="Nat. Ecol. Evol.">
        <title>Shark genomes provide insights into elasmobranch evolution and the origin of vertebrates.</title>
        <authorList>
            <person name="Hara Y"/>
            <person name="Yamaguchi K"/>
            <person name="Onimaru K"/>
            <person name="Kadota M"/>
            <person name="Koyanagi M"/>
            <person name="Keeley SD"/>
            <person name="Tatsumi K"/>
            <person name="Tanaka K"/>
            <person name="Motone F"/>
            <person name="Kageyama Y"/>
            <person name="Nozu R"/>
            <person name="Adachi N"/>
            <person name="Nishimura O"/>
            <person name="Nakagawa R"/>
            <person name="Tanegashima C"/>
            <person name="Kiyatake I"/>
            <person name="Matsumoto R"/>
            <person name="Murakumo K"/>
            <person name="Nishida K"/>
            <person name="Terakita A"/>
            <person name="Kuratani S"/>
            <person name="Sato K"/>
            <person name="Hyodo S Kuraku.S."/>
        </authorList>
    </citation>
    <scope>NUCLEOTIDE SEQUENCE [LARGE SCALE GENOMIC DNA]</scope>
</reference>
<dbReference type="UniPathway" id="UPA00378"/>
<dbReference type="PANTHER" id="PTHR11929:SF198">
    <property type="entry name" value="ALPHA-(1,3)-FUCOSYLTRANSFERASE 11"/>
    <property type="match status" value="1"/>
</dbReference>
<evidence type="ECO:0000259" key="6">
    <source>
        <dbReference type="Pfam" id="PF00852"/>
    </source>
</evidence>